<dbReference type="InterPro" id="IPR001810">
    <property type="entry name" value="F-box_dom"/>
</dbReference>
<evidence type="ECO:0000256" key="1">
    <source>
        <dbReference type="SAM" id="MobiDB-lite"/>
    </source>
</evidence>
<dbReference type="AlphaFoldDB" id="A0A453TAQ2"/>
<dbReference type="InterPro" id="IPR036047">
    <property type="entry name" value="F-box-like_dom_sf"/>
</dbReference>
<dbReference type="Proteomes" id="UP000015105">
    <property type="component" value="Chromosome 7D"/>
</dbReference>
<dbReference type="PANTHER" id="PTHR35828:SF21">
    <property type="entry name" value="F-BOX DOMAIN-CONTAINING PROTEIN"/>
    <property type="match status" value="1"/>
</dbReference>
<feature type="domain" description="F-box" evidence="2">
    <location>
        <begin position="16"/>
        <end position="54"/>
    </location>
</feature>
<name>A0A453TAQ2_AEGTS</name>
<dbReference type="Gramene" id="AET7Gv21313900.1">
    <property type="protein sequence ID" value="AET7Gv21313900.1"/>
    <property type="gene ID" value="AET7Gv21313900"/>
</dbReference>
<dbReference type="EnsemblPlants" id="AET7Gv21313900.1">
    <property type="protein sequence ID" value="AET7Gv21313900.1"/>
    <property type="gene ID" value="AET7Gv21313900"/>
</dbReference>
<reference evidence="4" key="2">
    <citation type="journal article" date="2017" name="Nat. Plants">
        <title>The Aegilops tauschii genome reveals multiple impacts of transposons.</title>
        <authorList>
            <person name="Zhao G."/>
            <person name="Zou C."/>
            <person name="Li K."/>
            <person name="Wang K."/>
            <person name="Li T."/>
            <person name="Gao L."/>
            <person name="Zhang X."/>
            <person name="Wang H."/>
            <person name="Yang Z."/>
            <person name="Liu X."/>
            <person name="Jiang W."/>
            <person name="Mao L."/>
            <person name="Kong X."/>
            <person name="Jiao Y."/>
            <person name="Jia J."/>
        </authorList>
    </citation>
    <scope>NUCLEOTIDE SEQUENCE [LARGE SCALE GENOMIC DNA]</scope>
    <source>
        <strain evidence="4">cv. AL8/78</strain>
    </source>
</reference>
<protein>
    <recommendedName>
        <fullName evidence="2">F-box domain-containing protein</fullName>
    </recommendedName>
</protein>
<dbReference type="PANTHER" id="PTHR35828">
    <property type="entry name" value="OS08G0203800 PROTEIN-RELATED"/>
    <property type="match status" value="1"/>
</dbReference>
<reference evidence="3" key="5">
    <citation type="journal article" date="2021" name="G3 (Bethesda)">
        <title>Aegilops tauschii genome assembly Aet v5.0 features greater sequence contiguity and improved annotation.</title>
        <authorList>
            <person name="Wang L."/>
            <person name="Zhu T."/>
            <person name="Rodriguez J.C."/>
            <person name="Deal K.R."/>
            <person name="Dubcovsky J."/>
            <person name="McGuire P.E."/>
            <person name="Lux T."/>
            <person name="Spannagl M."/>
            <person name="Mayer K.F.X."/>
            <person name="Baldrich P."/>
            <person name="Meyers B.C."/>
            <person name="Huo N."/>
            <person name="Gu Y.Q."/>
            <person name="Zhou H."/>
            <person name="Devos K.M."/>
            <person name="Bennetzen J.L."/>
            <person name="Unver T."/>
            <person name="Budak H."/>
            <person name="Gulick P.J."/>
            <person name="Galiba G."/>
            <person name="Kalapos B."/>
            <person name="Nelson D.R."/>
            <person name="Li P."/>
            <person name="You F.M."/>
            <person name="Luo M.C."/>
            <person name="Dvorak J."/>
        </authorList>
    </citation>
    <scope>NUCLEOTIDE SEQUENCE [LARGE SCALE GENOMIC DNA]</scope>
    <source>
        <strain evidence="3">cv. AL8/78</strain>
    </source>
</reference>
<dbReference type="Pfam" id="PF12937">
    <property type="entry name" value="F-box-like"/>
    <property type="match status" value="1"/>
</dbReference>
<proteinExistence type="predicted"/>
<dbReference type="STRING" id="200361.A0A453TAQ2"/>
<dbReference type="Gene3D" id="1.20.1280.50">
    <property type="match status" value="1"/>
</dbReference>
<reference evidence="4" key="1">
    <citation type="journal article" date="2014" name="Science">
        <title>Ancient hybridizations among the ancestral genomes of bread wheat.</title>
        <authorList>
            <consortium name="International Wheat Genome Sequencing Consortium,"/>
            <person name="Marcussen T."/>
            <person name="Sandve S.R."/>
            <person name="Heier L."/>
            <person name="Spannagl M."/>
            <person name="Pfeifer M."/>
            <person name="Jakobsen K.S."/>
            <person name="Wulff B.B."/>
            <person name="Steuernagel B."/>
            <person name="Mayer K.F."/>
            <person name="Olsen O.A."/>
        </authorList>
    </citation>
    <scope>NUCLEOTIDE SEQUENCE [LARGE SCALE GENOMIC DNA]</scope>
    <source>
        <strain evidence="4">cv. AL8/78</strain>
    </source>
</reference>
<reference evidence="3" key="3">
    <citation type="journal article" date="2017" name="Nature">
        <title>Genome sequence of the progenitor of the wheat D genome Aegilops tauschii.</title>
        <authorList>
            <person name="Luo M.C."/>
            <person name="Gu Y.Q."/>
            <person name="Puiu D."/>
            <person name="Wang H."/>
            <person name="Twardziok S.O."/>
            <person name="Deal K.R."/>
            <person name="Huo N."/>
            <person name="Zhu T."/>
            <person name="Wang L."/>
            <person name="Wang Y."/>
            <person name="McGuire P.E."/>
            <person name="Liu S."/>
            <person name="Long H."/>
            <person name="Ramasamy R.K."/>
            <person name="Rodriguez J.C."/>
            <person name="Van S.L."/>
            <person name="Yuan L."/>
            <person name="Wang Z."/>
            <person name="Xia Z."/>
            <person name="Xiao L."/>
            <person name="Anderson O.D."/>
            <person name="Ouyang S."/>
            <person name="Liang Y."/>
            <person name="Zimin A.V."/>
            <person name="Pertea G."/>
            <person name="Qi P."/>
            <person name="Bennetzen J.L."/>
            <person name="Dai X."/>
            <person name="Dawson M.W."/>
            <person name="Muller H.G."/>
            <person name="Kugler K."/>
            <person name="Rivarola-Duarte L."/>
            <person name="Spannagl M."/>
            <person name="Mayer K.F.X."/>
            <person name="Lu F.H."/>
            <person name="Bevan M.W."/>
            <person name="Leroy P."/>
            <person name="Li P."/>
            <person name="You F.M."/>
            <person name="Sun Q."/>
            <person name="Liu Z."/>
            <person name="Lyons E."/>
            <person name="Wicker T."/>
            <person name="Salzberg S.L."/>
            <person name="Devos K.M."/>
            <person name="Dvorak J."/>
        </authorList>
    </citation>
    <scope>NUCLEOTIDE SEQUENCE [LARGE SCALE GENOMIC DNA]</scope>
    <source>
        <strain evidence="3">cv. AL8/78</strain>
    </source>
</reference>
<evidence type="ECO:0000313" key="4">
    <source>
        <dbReference type="Proteomes" id="UP000015105"/>
    </source>
</evidence>
<sequence>SREEIEMRAPEAPSLVRLPEHVLLEILARVPGVADLFRCAAARKRWRDLVTEPSFLTPLAGGRVPLLLPRRLPRPGAAPRRGRAAGLQLHPRAGVGARPRPPPARLLRPWCRRPPRRPRRAARLAPRLAPRALRRRHQDEGGARAQRRPPRHVQPALAHLSPSLLFSLP</sequence>
<evidence type="ECO:0000313" key="3">
    <source>
        <dbReference type="EnsemblPlants" id="AET7Gv21313900.1"/>
    </source>
</evidence>
<feature type="compositionally biased region" description="Basic residues" evidence="1">
    <location>
        <begin position="110"/>
        <end position="122"/>
    </location>
</feature>
<dbReference type="SUPFAM" id="SSF81383">
    <property type="entry name" value="F-box domain"/>
    <property type="match status" value="1"/>
</dbReference>
<feature type="region of interest" description="Disordered" evidence="1">
    <location>
        <begin position="92"/>
        <end position="161"/>
    </location>
</feature>
<evidence type="ECO:0000259" key="2">
    <source>
        <dbReference type="Pfam" id="PF12937"/>
    </source>
</evidence>
<organism evidence="3 4">
    <name type="scientific">Aegilops tauschii subsp. strangulata</name>
    <name type="common">Goatgrass</name>
    <dbReference type="NCBI Taxonomy" id="200361"/>
    <lineage>
        <taxon>Eukaryota</taxon>
        <taxon>Viridiplantae</taxon>
        <taxon>Streptophyta</taxon>
        <taxon>Embryophyta</taxon>
        <taxon>Tracheophyta</taxon>
        <taxon>Spermatophyta</taxon>
        <taxon>Magnoliopsida</taxon>
        <taxon>Liliopsida</taxon>
        <taxon>Poales</taxon>
        <taxon>Poaceae</taxon>
        <taxon>BOP clade</taxon>
        <taxon>Pooideae</taxon>
        <taxon>Triticodae</taxon>
        <taxon>Triticeae</taxon>
        <taxon>Triticinae</taxon>
        <taxon>Aegilops</taxon>
    </lineage>
</organism>
<reference evidence="3" key="4">
    <citation type="submission" date="2019-03" db="UniProtKB">
        <authorList>
            <consortium name="EnsemblPlants"/>
        </authorList>
    </citation>
    <scope>IDENTIFICATION</scope>
</reference>
<keyword evidence="4" id="KW-1185">Reference proteome</keyword>
<accession>A0A453TAQ2</accession>